<comment type="caution">
    <text evidence="4">The sequence shown here is derived from an EMBL/GenBank/DDBJ whole genome shotgun (WGS) entry which is preliminary data.</text>
</comment>
<dbReference type="AlphaFoldDB" id="A0A9Q4KUB8"/>
<dbReference type="Pfam" id="PF06745">
    <property type="entry name" value="ATPase"/>
    <property type="match status" value="1"/>
</dbReference>
<evidence type="ECO:0000313" key="4">
    <source>
        <dbReference type="EMBL" id="MDE4908212.1"/>
    </source>
</evidence>
<dbReference type="Gene3D" id="3.40.50.300">
    <property type="entry name" value="P-loop containing nucleotide triphosphate hydrolases"/>
    <property type="match status" value="1"/>
</dbReference>
<reference evidence="4" key="1">
    <citation type="submission" date="2022-01" db="EMBL/GenBank/DDBJ databases">
        <title>Draft genome of Methanogenium marinum DSM 15558.</title>
        <authorList>
            <person name="Chen S.-C."/>
            <person name="You Y.-T."/>
        </authorList>
    </citation>
    <scope>NUCLEOTIDE SEQUENCE</scope>
    <source>
        <strain evidence="4">DSM 15558</strain>
    </source>
</reference>
<dbReference type="InterPro" id="IPR027417">
    <property type="entry name" value="P-loop_NTPase"/>
</dbReference>
<dbReference type="PANTHER" id="PTHR43637:SF1">
    <property type="entry name" value="UPF0273 PROTEIN TM_0370"/>
    <property type="match status" value="1"/>
</dbReference>
<keyword evidence="2" id="KW-0067">ATP-binding</keyword>
<name>A0A9Q4KUB8_9EURY</name>
<keyword evidence="1" id="KW-0547">Nucleotide-binding</keyword>
<proteinExistence type="predicted"/>
<dbReference type="Proteomes" id="UP001143747">
    <property type="component" value="Unassembled WGS sequence"/>
</dbReference>
<evidence type="ECO:0000256" key="2">
    <source>
        <dbReference type="ARBA" id="ARBA00022840"/>
    </source>
</evidence>
<dbReference type="GO" id="GO:0005524">
    <property type="term" value="F:ATP binding"/>
    <property type="evidence" value="ECO:0007669"/>
    <property type="project" value="UniProtKB-KW"/>
</dbReference>
<evidence type="ECO:0000259" key="3">
    <source>
        <dbReference type="Pfam" id="PF06745"/>
    </source>
</evidence>
<keyword evidence="5" id="KW-1185">Reference proteome</keyword>
<evidence type="ECO:0000256" key="1">
    <source>
        <dbReference type="ARBA" id="ARBA00022741"/>
    </source>
</evidence>
<dbReference type="InterPro" id="IPR014774">
    <property type="entry name" value="KaiC-like_dom"/>
</dbReference>
<evidence type="ECO:0000313" key="5">
    <source>
        <dbReference type="Proteomes" id="UP001143747"/>
    </source>
</evidence>
<sequence>MQDSRMKHMPTGIPSFDPVLNGGGPLGSVILLSGGPGGGNVEFAYSSVLSHARRQKNDQNTIPDNICNPEEIVYFTFTKLESAIRREIELSFHADAEIFDGTVRFIDLSKIYFDASVVPRDWYSNVDIVENIRNRRQEPESLIGEITKQLGTIAEGSLIIFDSLTDIATGAVSESEWRQFIGFLRGLQRISKHWKTTYYLLISDAILEKRRMAEIKDCCDAVITFEWEDTGGRRRQRVMFIEKFRIVMPSLEEQDFVKFAVRITSDGGFEVSNIRMVV</sequence>
<organism evidence="4 5">
    <name type="scientific">Methanogenium marinum</name>
    <dbReference type="NCBI Taxonomy" id="348610"/>
    <lineage>
        <taxon>Archaea</taxon>
        <taxon>Methanobacteriati</taxon>
        <taxon>Methanobacteriota</taxon>
        <taxon>Stenosarchaea group</taxon>
        <taxon>Methanomicrobia</taxon>
        <taxon>Methanomicrobiales</taxon>
        <taxon>Methanomicrobiaceae</taxon>
        <taxon>Methanogenium</taxon>
    </lineage>
</organism>
<accession>A0A9Q4KUB8</accession>
<dbReference type="EMBL" id="JAKELO010000002">
    <property type="protein sequence ID" value="MDE4908212.1"/>
    <property type="molecule type" value="Genomic_DNA"/>
</dbReference>
<dbReference type="RefSeq" id="WP_274924846.1">
    <property type="nucleotide sequence ID" value="NZ_JAKELO010000002.1"/>
</dbReference>
<gene>
    <name evidence="4" type="ORF">L0665_06265</name>
</gene>
<dbReference type="SUPFAM" id="SSF52540">
    <property type="entry name" value="P-loop containing nucleoside triphosphate hydrolases"/>
    <property type="match status" value="1"/>
</dbReference>
<dbReference type="PANTHER" id="PTHR43637">
    <property type="entry name" value="UPF0273 PROTEIN TM_0370"/>
    <property type="match status" value="1"/>
</dbReference>
<feature type="domain" description="KaiC-like" evidence="3">
    <location>
        <begin position="10"/>
        <end position="254"/>
    </location>
</feature>
<protein>
    <submittedName>
        <fullName evidence="4">RAD55 family ATPase</fullName>
    </submittedName>
</protein>